<feature type="region of interest" description="Disordered" evidence="3">
    <location>
        <begin position="1186"/>
        <end position="1263"/>
    </location>
</feature>
<feature type="compositionally biased region" description="Polar residues" evidence="3">
    <location>
        <begin position="1233"/>
        <end position="1242"/>
    </location>
</feature>
<feature type="region of interest" description="Disordered" evidence="3">
    <location>
        <begin position="523"/>
        <end position="548"/>
    </location>
</feature>
<evidence type="ECO:0000313" key="5">
    <source>
        <dbReference type="Proteomes" id="UP000649617"/>
    </source>
</evidence>
<feature type="compositionally biased region" description="Acidic residues" evidence="3">
    <location>
        <begin position="480"/>
        <end position="489"/>
    </location>
</feature>
<protein>
    <submittedName>
        <fullName evidence="4">Dnah1 protein</fullName>
    </submittedName>
</protein>
<dbReference type="Proteomes" id="UP000649617">
    <property type="component" value="Unassembled WGS sequence"/>
</dbReference>
<name>A0A812IVG6_SYMPI</name>
<dbReference type="GO" id="GO:0006487">
    <property type="term" value="P:protein N-linked glycosylation"/>
    <property type="evidence" value="ECO:0007669"/>
    <property type="project" value="TreeGrafter"/>
</dbReference>
<organism evidence="4 5">
    <name type="scientific">Symbiodinium pilosum</name>
    <name type="common">Dinoflagellate</name>
    <dbReference type="NCBI Taxonomy" id="2952"/>
    <lineage>
        <taxon>Eukaryota</taxon>
        <taxon>Sar</taxon>
        <taxon>Alveolata</taxon>
        <taxon>Dinophyceae</taxon>
        <taxon>Suessiales</taxon>
        <taxon>Symbiodiniaceae</taxon>
        <taxon>Symbiodinium</taxon>
    </lineage>
</organism>
<dbReference type="PANTHER" id="PTHR31306">
    <property type="entry name" value="ALPHA-1,6-MANNOSYLTRANSFERASE MNN11-RELATED"/>
    <property type="match status" value="1"/>
</dbReference>
<gene>
    <name evidence="4" type="primary">Dnah1</name>
    <name evidence="4" type="ORF">SPIL2461_LOCUS915</name>
</gene>
<evidence type="ECO:0000313" key="4">
    <source>
        <dbReference type="EMBL" id="CAE7176424.1"/>
    </source>
</evidence>
<dbReference type="InterPro" id="IPR008630">
    <property type="entry name" value="Glyco_trans_34"/>
</dbReference>
<feature type="region of interest" description="Disordered" evidence="3">
    <location>
        <begin position="196"/>
        <end position="288"/>
    </location>
</feature>
<sequence>MNMSVTLDSLLYRYAAAPDREVDDDIHLLAAEDAAMLNTGAFLLRRSDWSRNFLRRVWGKQDSIWISHPWWENAAMIWDLLRFNSEKFRHGLSLEIYPKEVRILPQFEFNSYHPATAQTLHDTWMPGKFVLAFNGVLSNTSLEQAEQTSSTQAGWGRQPWQWQQSNAWGSYAGSSWQGTGYGNWSWTWAPGWSDEQWRNTAWGNDSDAQQKTGQQQSWSTGSTSNSGGGGDDETFGDAYRRPSASTMEDDTWGGGEGTGSLDEDGGSSGRAVAPKASGKDFIPEYDGSGPMREYQRRVKLFEMSTGIDPSFRAQKLMEKLTGNAWLATESIPLESLKHPDGVSRLLDHLWKELEPLEFLRTFQTLADFYKGFRRSKGQEFAAYDMEFRRHGQRLEEIGAGLSGVTRAYWFLEQAGLSSELRKQVVAAAGGQYDYAKLRSAVMAIVPQVNKEEEQHGSGHQHSNAGNQQWRKAAKVHATTQDEEGEDAENDFGTASDDGQVPAELLEEELQVLLTQAARKRAQVEKARGFSSGNVSGKSSGKGESPDARAKRIAELKQKMPCSACKANGKTVYGHWHGDAECPYHKKPSKGVGSNVMAVVEDELSDSDEDFMPSATSVFFASCQEIEDAASEHWCASAISSQGHEHDFLLALSDTCCARSVVGEKWAKAHMAHLHKAGVDVYVVDEARPFRFGAGPRIASQYSVVFPVHVGGGCAVPWLRVSVVDQDVPLLLSKNALKALGARLDLGRARLEFVELETEVALIETQSGLCGFEINKLESLYVGQLDFPPQGMLDGEMEVSFGCLLEDLETEDSEVHLCPDIMPSKVELKLRCEGLAAKFLEEKNFSYEALQEVVENLPDVDKSRQRGINGGNRKQRRGMMAGLWAHGGFFGVAKTAQKFPLTIQYINMFMREKVEHTWTSLVVLKNVRTNIHTVWVAGSSDGSQGNTVKKVADGKKLSGINVDTRNQPYFLNPKQKHATQAWTGTRWCLSCYTARSEPQMDDTMRDELVRLGFPLREEVSGEVMASKFITPKRKDEYIHAIHIRTNVAMEELKKHDVERLKLIWSMVKPKKPQSPLPVGWKKLDVPALKEIYEKEVCPDLGRANDKHWMRWNRPQLVTEIEMWLAEVMEDQPPEDVYSETPMCPRCNIPLLVRTNRLTKEDFFGCVRFPLCTQTLPFTYGGRPTKEVQDQLNAQKEAHETATKKGTKGETRKAGPKRTLVGSRPLPETSDEQRAGSSDGSWVQTGRVPIDESTDAEKDKALYNTNLTPEEMKLIHDMRKAKAAEEK</sequence>
<comment type="caution">
    <text evidence="4">The sequence shown here is derived from an EMBL/GenBank/DDBJ whole genome shotgun (WGS) entry which is preliminary data.</text>
</comment>
<evidence type="ECO:0000256" key="3">
    <source>
        <dbReference type="SAM" id="MobiDB-lite"/>
    </source>
</evidence>
<keyword evidence="1" id="KW-0328">Glycosyltransferase</keyword>
<dbReference type="OrthoDB" id="426269at2759"/>
<evidence type="ECO:0000256" key="1">
    <source>
        <dbReference type="ARBA" id="ARBA00022676"/>
    </source>
</evidence>
<evidence type="ECO:0000256" key="2">
    <source>
        <dbReference type="ARBA" id="ARBA00022679"/>
    </source>
</evidence>
<dbReference type="EMBL" id="CAJNIZ010000836">
    <property type="protein sequence ID" value="CAE7176424.1"/>
    <property type="molecule type" value="Genomic_DNA"/>
</dbReference>
<feature type="region of interest" description="Disordered" evidence="3">
    <location>
        <begin position="450"/>
        <end position="497"/>
    </location>
</feature>
<accession>A0A812IVG6</accession>
<keyword evidence="5" id="KW-1185">Reference proteome</keyword>
<keyword evidence="2" id="KW-0808">Transferase</keyword>
<feature type="compositionally biased region" description="Basic and acidic residues" evidence="3">
    <location>
        <begin position="1194"/>
        <end position="1211"/>
    </location>
</feature>
<feature type="compositionally biased region" description="Polar residues" evidence="3">
    <location>
        <begin position="457"/>
        <end position="469"/>
    </location>
</feature>
<dbReference type="GO" id="GO:0000139">
    <property type="term" value="C:Golgi membrane"/>
    <property type="evidence" value="ECO:0007669"/>
    <property type="project" value="TreeGrafter"/>
</dbReference>
<dbReference type="PANTHER" id="PTHR31306:SF4">
    <property type="entry name" value="ALPHA-1,2-GALACTOSYLTRANSFERASE"/>
    <property type="match status" value="1"/>
</dbReference>
<reference evidence="4" key="1">
    <citation type="submission" date="2021-02" db="EMBL/GenBank/DDBJ databases">
        <authorList>
            <person name="Dougan E. K."/>
            <person name="Rhodes N."/>
            <person name="Thang M."/>
            <person name="Chan C."/>
        </authorList>
    </citation>
    <scope>NUCLEOTIDE SEQUENCE</scope>
</reference>
<feature type="compositionally biased region" description="Low complexity" evidence="3">
    <location>
        <begin position="528"/>
        <end position="542"/>
    </location>
</feature>
<feature type="compositionally biased region" description="Polar residues" evidence="3">
    <location>
        <begin position="198"/>
        <end position="207"/>
    </location>
</feature>
<feature type="compositionally biased region" description="Low complexity" evidence="3">
    <location>
        <begin position="209"/>
        <end position="225"/>
    </location>
</feature>
<proteinExistence type="predicted"/>
<dbReference type="GO" id="GO:0016757">
    <property type="term" value="F:glycosyltransferase activity"/>
    <property type="evidence" value="ECO:0007669"/>
    <property type="project" value="UniProtKB-KW"/>
</dbReference>